<evidence type="ECO:0000313" key="3">
    <source>
        <dbReference type="Proteomes" id="UP001632038"/>
    </source>
</evidence>
<dbReference type="EMBL" id="JAVIJP010000002">
    <property type="protein sequence ID" value="KAL3655090.1"/>
    <property type="molecule type" value="Genomic_DNA"/>
</dbReference>
<reference evidence="3" key="1">
    <citation type="journal article" date="2024" name="IScience">
        <title>Strigolactones Initiate the Formation of Haustorium-like Structures in Castilleja.</title>
        <authorList>
            <person name="Buerger M."/>
            <person name="Peterson D."/>
            <person name="Chory J."/>
        </authorList>
    </citation>
    <scope>NUCLEOTIDE SEQUENCE [LARGE SCALE GENOMIC DNA]</scope>
</reference>
<protein>
    <submittedName>
        <fullName evidence="2">Uncharacterized protein</fullName>
    </submittedName>
</protein>
<keyword evidence="3" id="KW-1185">Reference proteome</keyword>
<evidence type="ECO:0000313" key="2">
    <source>
        <dbReference type="EMBL" id="KAL3655090.1"/>
    </source>
</evidence>
<organism evidence="2 3">
    <name type="scientific">Castilleja foliolosa</name>
    <dbReference type="NCBI Taxonomy" id="1961234"/>
    <lineage>
        <taxon>Eukaryota</taxon>
        <taxon>Viridiplantae</taxon>
        <taxon>Streptophyta</taxon>
        <taxon>Embryophyta</taxon>
        <taxon>Tracheophyta</taxon>
        <taxon>Spermatophyta</taxon>
        <taxon>Magnoliopsida</taxon>
        <taxon>eudicotyledons</taxon>
        <taxon>Gunneridae</taxon>
        <taxon>Pentapetalae</taxon>
        <taxon>asterids</taxon>
        <taxon>lamiids</taxon>
        <taxon>Lamiales</taxon>
        <taxon>Orobanchaceae</taxon>
        <taxon>Pedicularideae</taxon>
        <taxon>Castillejinae</taxon>
        <taxon>Castilleja</taxon>
    </lineage>
</organism>
<dbReference type="Proteomes" id="UP001632038">
    <property type="component" value="Unassembled WGS sequence"/>
</dbReference>
<feature type="region of interest" description="Disordered" evidence="1">
    <location>
        <begin position="1"/>
        <end position="28"/>
    </location>
</feature>
<comment type="caution">
    <text evidence="2">The sequence shown here is derived from an EMBL/GenBank/DDBJ whole genome shotgun (WGS) entry which is preliminary data.</text>
</comment>
<dbReference type="AlphaFoldDB" id="A0ABD3EPR4"/>
<evidence type="ECO:0000256" key="1">
    <source>
        <dbReference type="SAM" id="MobiDB-lite"/>
    </source>
</evidence>
<name>A0ABD3EPR4_9LAMI</name>
<proteinExistence type="predicted"/>
<sequence>MREQATTRTTSREFKQRWPTASSETRPAKRLAAMTDVFSSDEQRLNNRPGKSIPTIQRWDSNKRSLRSLGICLVET</sequence>
<feature type="compositionally biased region" description="Basic and acidic residues" evidence="1">
    <location>
        <begin position="1"/>
        <end position="16"/>
    </location>
</feature>
<accession>A0ABD3EPR4</accession>
<gene>
    <name evidence="2" type="ORF">CASFOL_000876</name>
</gene>